<keyword evidence="1" id="KW-1133">Transmembrane helix</keyword>
<reference evidence="2" key="2">
    <citation type="submission" date="2021-04" db="EMBL/GenBank/DDBJ databases">
        <authorList>
            <person name="Gilroy R."/>
        </authorList>
    </citation>
    <scope>NUCLEOTIDE SEQUENCE</scope>
    <source>
        <strain evidence="2">ChiGjej1B1-1692</strain>
    </source>
</reference>
<evidence type="ECO:0000256" key="1">
    <source>
        <dbReference type="SAM" id="Phobius"/>
    </source>
</evidence>
<dbReference type="EMBL" id="DWWK01000106">
    <property type="protein sequence ID" value="HJC38837.1"/>
    <property type="molecule type" value="Genomic_DNA"/>
</dbReference>
<name>A0A9D2NUS0_9FIRM</name>
<proteinExistence type="predicted"/>
<feature type="transmembrane region" description="Helical" evidence="1">
    <location>
        <begin position="12"/>
        <end position="31"/>
    </location>
</feature>
<protein>
    <submittedName>
        <fullName evidence="2">Uncharacterized protein</fullName>
    </submittedName>
</protein>
<dbReference type="Proteomes" id="UP000823894">
    <property type="component" value="Unassembled WGS sequence"/>
</dbReference>
<reference evidence="2" key="1">
    <citation type="journal article" date="2021" name="PeerJ">
        <title>Extensive microbial diversity within the chicken gut microbiome revealed by metagenomics and culture.</title>
        <authorList>
            <person name="Gilroy R."/>
            <person name="Ravi A."/>
            <person name="Getino M."/>
            <person name="Pursley I."/>
            <person name="Horton D.L."/>
            <person name="Alikhan N.F."/>
            <person name="Baker D."/>
            <person name="Gharbi K."/>
            <person name="Hall N."/>
            <person name="Watson M."/>
            <person name="Adriaenssens E.M."/>
            <person name="Foster-Nyarko E."/>
            <person name="Jarju S."/>
            <person name="Secka A."/>
            <person name="Antonio M."/>
            <person name="Oren A."/>
            <person name="Chaudhuri R.R."/>
            <person name="La Ragione R."/>
            <person name="Hildebrand F."/>
            <person name="Pallen M.J."/>
        </authorList>
    </citation>
    <scope>NUCLEOTIDE SEQUENCE</scope>
    <source>
        <strain evidence="2">ChiGjej1B1-1692</strain>
    </source>
</reference>
<gene>
    <name evidence="2" type="ORF">H9757_07220</name>
</gene>
<comment type="caution">
    <text evidence="2">The sequence shown here is derived from an EMBL/GenBank/DDBJ whole genome shotgun (WGS) entry which is preliminary data.</text>
</comment>
<accession>A0A9D2NUS0</accession>
<sequence length="166" mass="18156">MQKQTGMKKILLIFMTAVILLAAAVILWMALRDKDNGRNSAGIVVSDEAVEWNKDLEDTSGGQQGIKIPGYGDITVNSGDTTWQITLLNPEGNECYFQYAVTIDDSDIPIYTSDLIEPGKAITEFEVSEPLEAGDYEIHLNISAFTMDDSLTDLNGADVKAVLHVI</sequence>
<evidence type="ECO:0000313" key="3">
    <source>
        <dbReference type="Proteomes" id="UP000823894"/>
    </source>
</evidence>
<organism evidence="2 3">
    <name type="scientific">Candidatus Mediterraneibacter faecigallinarum</name>
    <dbReference type="NCBI Taxonomy" id="2838669"/>
    <lineage>
        <taxon>Bacteria</taxon>
        <taxon>Bacillati</taxon>
        <taxon>Bacillota</taxon>
        <taxon>Clostridia</taxon>
        <taxon>Lachnospirales</taxon>
        <taxon>Lachnospiraceae</taxon>
        <taxon>Mediterraneibacter</taxon>
    </lineage>
</organism>
<evidence type="ECO:0000313" key="2">
    <source>
        <dbReference type="EMBL" id="HJC38837.1"/>
    </source>
</evidence>
<keyword evidence="1" id="KW-0472">Membrane</keyword>
<keyword evidence="1" id="KW-0812">Transmembrane</keyword>
<dbReference type="AlphaFoldDB" id="A0A9D2NUS0"/>